<dbReference type="InterPro" id="IPR036291">
    <property type="entry name" value="NAD(P)-bd_dom_sf"/>
</dbReference>
<gene>
    <name evidence="2" type="ORF">CCGE525_16935</name>
</gene>
<keyword evidence="3" id="KW-1185">Reference proteome</keyword>
<accession>A0A387FND3</accession>
<dbReference type="EMBL" id="CP032694">
    <property type="protein sequence ID" value="AYG60308.1"/>
    <property type="molecule type" value="Genomic_DNA"/>
</dbReference>
<protein>
    <submittedName>
        <fullName evidence="2">NAD(P)-dependent oxidoreductase</fullName>
    </submittedName>
</protein>
<dbReference type="KEGG" id="rjg:CCGE525_16935"/>
<dbReference type="SUPFAM" id="SSF51735">
    <property type="entry name" value="NAD(P)-binding Rossmann-fold domains"/>
    <property type="match status" value="1"/>
</dbReference>
<dbReference type="AlphaFoldDB" id="A0A387FND3"/>
<dbReference type="Pfam" id="PF01370">
    <property type="entry name" value="Epimerase"/>
    <property type="match status" value="1"/>
</dbReference>
<dbReference type="CDD" id="cd08946">
    <property type="entry name" value="SDR_e"/>
    <property type="match status" value="1"/>
</dbReference>
<reference evidence="2 3" key="1">
    <citation type="submission" date="2018-10" db="EMBL/GenBank/DDBJ databases">
        <title>Rhizobium etli, R. leguminosarum and a new Rhizobium genospecies from Phaseolus dumosus.</title>
        <authorList>
            <person name="Ramirez-Puebla S.T."/>
            <person name="Rogel-Hernandez M.A."/>
            <person name="Guerrero G."/>
            <person name="Ormeno-Orrillo E."/>
            <person name="Martinez-Romero J.C."/>
            <person name="Negrete-Yankelevich S."/>
            <person name="Martinez-Romero E."/>
        </authorList>
    </citation>
    <scope>NUCLEOTIDE SEQUENCE [LARGE SCALE GENOMIC DNA]</scope>
    <source>
        <strain evidence="2 3">CCGE525</strain>
    </source>
</reference>
<dbReference type="Gene3D" id="3.40.50.720">
    <property type="entry name" value="NAD(P)-binding Rossmann-like Domain"/>
    <property type="match status" value="1"/>
</dbReference>
<dbReference type="PANTHER" id="PTHR43245">
    <property type="entry name" value="BIFUNCTIONAL POLYMYXIN RESISTANCE PROTEIN ARNA"/>
    <property type="match status" value="1"/>
</dbReference>
<evidence type="ECO:0000259" key="1">
    <source>
        <dbReference type="Pfam" id="PF01370"/>
    </source>
</evidence>
<name>A0A387FND3_9HYPH</name>
<proteinExistence type="predicted"/>
<dbReference type="Proteomes" id="UP000282195">
    <property type="component" value="Chromosome"/>
</dbReference>
<evidence type="ECO:0000313" key="3">
    <source>
        <dbReference type="Proteomes" id="UP000282195"/>
    </source>
</evidence>
<sequence>MKVLISGGTGLVGRYIVEELLSAGYQVAVGGRNPPRPGLFSQPVTFVSCGLDPSENYTNAFDDAYFFVHAAFAHIPGKYRGGEGDDPESFRRFNLDGTVQLFETAKRAGIRRCVFLSSRAVYGDRLAGETLTEETTPTPNTLYGEVKRDAEHALFSLSAPGFATASLRATGVYGDLCPNKWDDLFADYLAGKPVLSRAGTEVHGRDLGRAVRLLLETETSRISGEAFNLSDVLTDTHDILEHLQRVTGCQHPLPSPTPQGIVSAMDTSKIRALGWNGGGRALLQETVARLAKTIPLRPATLNASTSSRPS</sequence>
<feature type="domain" description="NAD-dependent epimerase/dehydratase" evidence="1">
    <location>
        <begin position="3"/>
        <end position="229"/>
    </location>
</feature>
<evidence type="ECO:0000313" key="2">
    <source>
        <dbReference type="EMBL" id="AYG60308.1"/>
    </source>
</evidence>
<dbReference type="OrthoDB" id="9814124at2"/>
<dbReference type="InterPro" id="IPR001509">
    <property type="entry name" value="Epimerase_deHydtase"/>
</dbReference>
<dbReference type="RefSeq" id="WP_120705295.1">
    <property type="nucleotide sequence ID" value="NZ_CP032694.1"/>
</dbReference>
<organism evidence="2 3">
    <name type="scientific">Rhizobium jaguaris</name>
    <dbReference type="NCBI Taxonomy" id="1312183"/>
    <lineage>
        <taxon>Bacteria</taxon>
        <taxon>Pseudomonadati</taxon>
        <taxon>Pseudomonadota</taxon>
        <taxon>Alphaproteobacteria</taxon>
        <taxon>Hyphomicrobiales</taxon>
        <taxon>Rhizobiaceae</taxon>
        <taxon>Rhizobium/Agrobacterium group</taxon>
        <taxon>Rhizobium</taxon>
    </lineage>
</organism>
<dbReference type="PANTHER" id="PTHR43245:SF58">
    <property type="entry name" value="BLL5923 PROTEIN"/>
    <property type="match status" value="1"/>
</dbReference>
<dbReference type="InterPro" id="IPR050177">
    <property type="entry name" value="Lipid_A_modif_metabolic_enz"/>
</dbReference>